<organism evidence="1 2">
    <name type="scientific">Propionivibrio dicarboxylicus</name>
    <dbReference type="NCBI Taxonomy" id="83767"/>
    <lineage>
        <taxon>Bacteria</taxon>
        <taxon>Pseudomonadati</taxon>
        <taxon>Pseudomonadota</taxon>
        <taxon>Betaproteobacteria</taxon>
        <taxon>Rhodocyclales</taxon>
        <taxon>Rhodocyclaceae</taxon>
        <taxon>Propionivibrio</taxon>
    </lineage>
</organism>
<dbReference type="InterPro" id="IPR052741">
    <property type="entry name" value="Mitochondrial_HTD2"/>
</dbReference>
<accession>A0A1G7VVK6</accession>
<evidence type="ECO:0000313" key="2">
    <source>
        <dbReference type="Proteomes" id="UP000198607"/>
    </source>
</evidence>
<dbReference type="OrthoDB" id="7183822at2"/>
<sequence>MDTAVIDHLRGWIGKSQTDEDLISERQARLMAATVDYPLERIAAGQPLPPLWHWVYFLNGLPPAELGRDGHPARGGFLPPVPLSNRMWAGGRVAFLRPIPIGASVRKVSTILSVEHKQGRSGDLVFVTVLHELFLTEGTLCLREEHDIVYREPQPLAKPVPVADAASPAGVSRSLTPTSTLLFRYSALTFNGHRIHYDADYCREVEGYPNLVIHGPLNATLLAQLAEAVGGRPIREFSYRGVSPAFLGETITFNVQCDGDAVRLRALLGNGAPSMQAEARLA</sequence>
<gene>
    <name evidence="1" type="ORF">SAMN05660652_00318</name>
</gene>
<dbReference type="InterPro" id="IPR029069">
    <property type="entry name" value="HotDog_dom_sf"/>
</dbReference>
<dbReference type="RefSeq" id="WP_091932378.1">
    <property type="nucleotide sequence ID" value="NZ_FNCY01000001.1"/>
</dbReference>
<dbReference type="AlphaFoldDB" id="A0A1G7VVK6"/>
<dbReference type="Gene3D" id="3.10.129.10">
    <property type="entry name" value="Hotdog Thioesterase"/>
    <property type="match status" value="2"/>
</dbReference>
<keyword evidence="2" id="KW-1185">Reference proteome</keyword>
<dbReference type="SUPFAM" id="SSF54637">
    <property type="entry name" value="Thioesterase/thiol ester dehydrase-isomerase"/>
    <property type="match status" value="2"/>
</dbReference>
<reference evidence="1 2" key="1">
    <citation type="submission" date="2016-10" db="EMBL/GenBank/DDBJ databases">
        <authorList>
            <person name="de Groot N.N."/>
        </authorList>
    </citation>
    <scope>NUCLEOTIDE SEQUENCE [LARGE SCALE GENOMIC DNA]</scope>
    <source>
        <strain evidence="1 2">DSM 5885</strain>
    </source>
</reference>
<evidence type="ECO:0000313" key="1">
    <source>
        <dbReference type="EMBL" id="SDG63588.1"/>
    </source>
</evidence>
<proteinExistence type="predicted"/>
<protein>
    <submittedName>
        <fullName evidence="1">3-methylfumaryl-CoA hydratase</fullName>
    </submittedName>
</protein>
<dbReference type="Proteomes" id="UP000198607">
    <property type="component" value="Unassembled WGS sequence"/>
</dbReference>
<dbReference type="PANTHER" id="PTHR28152:SF1">
    <property type="entry name" value="HYDROXYACYL-THIOESTER DEHYDRATASE TYPE 2, MITOCHONDRIAL"/>
    <property type="match status" value="1"/>
</dbReference>
<dbReference type="STRING" id="83767.SAMN05660652_00318"/>
<dbReference type="EMBL" id="FNCY01000001">
    <property type="protein sequence ID" value="SDG63588.1"/>
    <property type="molecule type" value="Genomic_DNA"/>
</dbReference>
<dbReference type="GO" id="GO:0019171">
    <property type="term" value="F:(3R)-hydroxyacyl-[acyl-carrier-protein] dehydratase activity"/>
    <property type="evidence" value="ECO:0007669"/>
    <property type="project" value="TreeGrafter"/>
</dbReference>
<name>A0A1G7VVK6_9RHOO</name>
<dbReference type="PANTHER" id="PTHR28152">
    <property type="entry name" value="HYDROXYACYL-THIOESTER DEHYDRATASE TYPE 2, MITOCHONDRIAL"/>
    <property type="match status" value="1"/>
</dbReference>